<dbReference type="HAMAP" id="MF_00149">
    <property type="entry name" value="DNA_mis_repair"/>
    <property type="match status" value="1"/>
</dbReference>
<evidence type="ECO:0000256" key="12">
    <source>
        <dbReference type="ARBA" id="ARBA00022763"/>
    </source>
</evidence>
<evidence type="ECO:0000256" key="7">
    <source>
        <dbReference type="ARBA" id="ARBA00022525"/>
    </source>
</evidence>
<dbReference type="InterPro" id="IPR036770">
    <property type="entry name" value="Ankyrin_rpt-contain_sf"/>
</dbReference>
<dbReference type="Gene3D" id="3.30.230.10">
    <property type="match status" value="1"/>
</dbReference>
<keyword evidence="16" id="KW-0040">ANK repeat</keyword>
<dbReference type="SUPFAM" id="SSF48403">
    <property type="entry name" value="Ankyrin repeat"/>
    <property type="match status" value="1"/>
</dbReference>
<dbReference type="FunFam" id="3.30.565.10:FF:000003">
    <property type="entry name" value="DNA mismatch repair endonuclease MutL"/>
    <property type="match status" value="1"/>
</dbReference>
<dbReference type="InterPro" id="IPR033747">
    <property type="entry name" value="PurE_ClassI"/>
</dbReference>
<feature type="repeat" description="ANK" evidence="16">
    <location>
        <begin position="962"/>
        <end position="994"/>
    </location>
</feature>
<dbReference type="Pfam" id="PF00731">
    <property type="entry name" value="AIRC"/>
    <property type="match status" value="1"/>
</dbReference>
<keyword evidence="14" id="KW-0234">DNA repair</keyword>
<dbReference type="PANTHER" id="PTHR10073:SF12">
    <property type="entry name" value="DNA MISMATCH REPAIR PROTEIN MLH1"/>
    <property type="match status" value="1"/>
</dbReference>
<dbReference type="GO" id="GO:0006887">
    <property type="term" value="P:exocytosis"/>
    <property type="evidence" value="ECO:0007669"/>
    <property type="project" value="UniProtKB-KW"/>
</dbReference>
<evidence type="ECO:0000256" key="4">
    <source>
        <dbReference type="ARBA" id="ARBA00006082"/>
    </source>
</evidence>
<keyword evidence="9" id="KW-0800">Toxin</keyword>
<dbReference type="Pfam" id="PF12796">
    <property type="entry name" value="Ank_2"/>
    <property type="match status" value="1"/>
</dbReference>
<dbReference type="InterPro" id="IPR038973">
    <property type="entry name" value="MutL/Mlh/Pms-like"/>
</dbReference>
<dbReference type="InterPro" id="IPR013507">
    <property type="entry name" value="DNA_mismatch_S5_2-like"/>
</dbReference>
<keyword evidence="13" id="KW-0638">Presynaptic neurotoxin</keyword>
<dbReference type="PROSITE" id="PS50076">
    <property type="entry name" value="DNAJ_2"/>
    <property type="match status" value="1"/>
</dbReference>
<evidence type="ECO:0000256" key="14">
    <source>
        <dbReference type="ARBA" id="ARBA00023204"/>
    </source>
</evidence>
<evidence type="ECO:0000256" key="3">
    <source>
        <dbReference type="ARBA" id="ARBA00004747"/>
    </source>
</evidence>
<evidence type="ECO:0000256" key="10">
    <source>
        <dbReference type="ARBA" id="ARBA00022699"/>
    </source>
</evidence>
<accession>A0A8X6GSM9</accession>
<name>A0A8X6GSM9_TRICU</name>
<keyword evidence="17" id="KW-0812">Transmembrane</keyword>
<evidence type="ECO:0000313" key="20">
    <source>
        <dbReference type="Proteomes" id="UP000887116"/>
    </source>
</evidence>
<dbReference type="GO" id="GO:0005524">
    <property type="term" value="F:ATP binding"/>
    <property type="evidence" value="ECO:0007669"/>
    <property type="project" value="InterPro"/>
</dbReference>
<dbReference type="Pfam" id="PF00023">
    <property type="entry name" value="Ank"/>
    <property type="match status" value="2"/>
</dbReference>
<evidence type="ECO:0000256" key="8">
    <source>
        <dbReference type="ARBA" id="ARBA00022537"/>
    </source>
</evidence>
<dbReference type="Pfam" id="PF13589">
    <property type="entry name" value="HATPase_c_3"/>
    <property type="match status" value="1"/>
</dbReference>
<dbReference type="HAMAP" id="MF_01929">
    <property type="entry name" value="PurE_classI"/>
    <property type="match status" value="1"/>
</dbReference>
<dbReference type="GO" id="GO:0004638">
    <property type="term" value="F:phosphoribosylaminoimidazole carboxylase activity"/>
    <property type="evidence" value="ECO:0007669"/>
    <property type="project" value="UniProtKB-EC"/>
</dbReference>
<dbReference type="InterPro" id="IPR014790">
    <property type="entry name" value="MutL_C"/>
</dbReference>
<dbReference type="Pfam" id="PF00226">
    <property type="entry name" value="DnaJ"/>
    <property type="match status" value="1"/>
</dbReference>
<keyword evidence="17" id="KW-1133">Transmembrane helix</keyword>
<dbReference type="Pfam" id="PF08676">
    <property type="entry name" value="MutL_C"/>
    <property type="match status" value="1"/>
</dbReference>
<dbReference type="GO" id="GO:0006189">
    <property type="term" value="P:'de novo' IMP biosynthetic process"/>
    <property type="evidence" value="ECO:0007669"/>
    <property type="project" value="InterPro"/>
</dbReference>
<keyword evidence="15" id="KW-1053">Target membrane</keyword>
<dbReference type="InterPro" id="IPR036869">
    <property type="entry name" value="J_dom_sf"/>
</dbReference>
<dbReference type="SUPFAM" id="SSF54211">
    <property type="entry name" value="Ribosomal protein S5 domain 2-like"/>
    <property type="match status" value="1"/>
</dbReference>
<evidence type="ECO:0000256" key="1">
    <source>
        <dbReference type="ARBA" id="ARBA00004175"/>
    </source>
</evidence>
<evidence type="ECO:0000256" key="17">
    <source>
        <dbReference type="SAM" id="Phobius"/>
    </source>
</evidence>
<evidence type="ECO:0000256" key="15">
    <source>
        <dbReference type="ARBA" id="ARBA00023298"/>
    </source>
</evidence>
<keyword evidence="20" id="KW-1185">Reference proteome</keyword>
<dbReference type="GO" id="GO:0032300">
    <property type="term" value="C:mismatch repair complex"/>
    <property type="evidence" value="ECO:0007669"/>
    <property type="project" value="InterPro"/>
</dbReference>
<dbReference type="PROSITE" id="PS50297">
    <property type="entry name" value="ANK_REP_REGION"/>
    <property type="match status" value="3"/>
</dbReference>
<feature type="repeat" description="ANK" evidence="16">
    <location>
        <begin position="995"/>
        <end position="1020"/>
    </location>
</feature>
<feature type="transmembrane region" description="Helical" evidence="17">
    <location>
        <begin position="1111"/>
        <end position="1132"/>
    </location>
</feature>
<dbReference type="PRINTS" id="PR01415">
    <property type="entry name" value="ANKYRIN"/>
</dbReference>
<dbReference type="GO" id="GO:0030983">
    <property type="term" value="F:mismatched DNA binding"/>
    <property type="evidence" value="ECO:0007669"/>
    <property type="project" value="InterPro"/>
</dbReference>
<dbReference type="InterPro" id="IPR002110">
    <property type="entry name" value="Ankyrin_rpt"/>
</dbReference>
<dbReference type="CDD" id="cd16926">
    <property type="entry name" value="HATPase_MutL-MLH-PMS-like"/>
    <property type="match status" value="1"/>
</dbReference>
<comment type="subcellular location">
    <subcellularLocation>
        <location evidence="2">Secreted</location>
    </subcellularLocation>
    <subcellularLocation>
        <location evidence="1">Target cell membrane</location>
    </subcellularLocation>
</comment>
<dbReference type="PROSITE" id="PS50088">
    <property type="entry name" value="ANK_REPEAT"/>
    <property type="match status" value="3"/>
</dbReference>
<dbReference type="Gene3D" id="3.30.565.10">
    <property type="entry name" value="Histidine kinase-like ATPase, C-terminal domain"/>
    <property type="match status" value="1"/>
</dbReference>
<dbReference type="SUPFAM" id="SSF52255">
    <property type="entry name" value="N5-CAIR mutase (phosphoribosylaminoimidazole carboxylase, PurE)"/>
    <property type="match status" value="1"/>
</dbReference>
<dbReference type="SMART" id="SM00853">
    <property type="entry name" value="MutL_C"/>
    <property type="match status" value="1"/>
</dbReference>
<dbReference type="GO" id="GO:0006298">
    <property type="term" value="P:mismatch repair"/>
    <property type="evidence" value="ECO:0007669"/>
    <property type="project" value="InterPro"/>
</dbReference>
<dbReference type="GO" id="GO:0044231">
    <property type="term" value="C:host cell presynaptic membrane"/>
    <property type="evidence" value="ECO:0007669"/>
    <property type="project" value="UniProtKB-KW"/>
</dbReference>
<dbReference type="InterPro" id="IPR014721">
    <property type="entry name" value="Ribsml_uS5_D2-typ_fold_subgr"/>
</dbReference>
<dbReference type="SMART" id="SM00248">
    <property type="entry name" value="ANK"/>
    <property type="match status" value="5"/>
</dbReference>
<keyword evidence="17" id="KW-0472">Membrane</keyword>
<dbReference type="Gene3D" id="3.30.1370.100">
    <property type="entry name" value="MutL, C-terminal domain, regulatory subdomain"/>
    <property type="match status" value="1"/>
</dbReference>
<proteinExistence type="inferred from homology"/>
<dbReference type="Proteomes" id="UP000887116">
    <property type="component" value="Unassembled WGS sequence"/>
</dbReference>
<dbReference type="CDD" id="cd00782">
    <property type="entry name" value="MutL_Trans"/>
    <property type="match status" value="1"/>
</dbReference>
<feature type="transmembrane region" description="Helical" evidence="17">
    <location>
        <begin position="1138"/>
        <end position="1156"/>
    </location>
</feature>
<reference evidence="19" key="1">
    <citation type="submission" date="2020-07" db="EMBL/GenBank/DDBJ databases">
        <title>Multicomponent nature underlies the extraordinary mechanical properties of spider dragline silk.</title>
        <authorList>
            <person name="Kono N."/>
            <person name="Nakamura H."/>
            <person name="Mori M."/>
            <person name="Yoshida Y."/>
            <person name="Ohtoshi R."/>
            <person name="Malay A.D."/>
            <person name="Moran D.A.P."/>
            <person name="Tomita M."/>
            <person name="Numata K."/>
            <person name="Arakawa K."/>
        </authorList>
    </citation>
    <scope>NUCLEOTIDE SEQUENCE</scope>
</reference>
<dbReference type="CDD" id="cd06257">
    <property type="entry name" value="DnaJ"/>
    <property type="match status" value="1"/>
</dbReference>
<dbReference type="SUPFAM" id="SSF46565">
    <property type="entry name" value="Chaperone J-domain"/>
    <property type="match status" value="1"/>
</dbReference>
<dbReference type="GO" id="GO:0140664">
    <property type="term" value="F:ATP-dependent DNA damage sensor activity"/>
    <property type="evidence" value="ECO:0007669"/>
    <property type="project" value="InterPro"/>
</dbReference>
<dbReference type="GO" id="GO:0090729">
    <property type="term" value="F:toxin activity"/>
    <property type="evidence" value="ECO:0007669"/>
    <property type="project" value="UniProtKB-KW"/>
</dbReference>
<dbReference type="InterPro" id="IPR001623">
    <property type="entry name" value="DnaJ_domain"/>
</dbReference>
<dbReference type="InterPro" id="IPR036890">
    <property type="entry name" value="HATPase_C_sf"/>
</dbReference>
<dbReference type="PANTHER" id="PTHR10073">
    <property type="entry name" value="DNA MISMATCH REPAIR PROTEIN MLH, PMS, MUTL"/>
    <property type="match status" value="1"/>
</dbReference>
<dbReference type="GO" id="GO:0005576">
    <property type="term" value="C:extracellular region"/>
    <property type="evidence" value="ECO:0007669"/>
    <property type="project" value="UniProtKB-SubCell"/>
</dbReference>
<dbReference type="InterPro" id="IPR042120">
    <property type="entry name" value="MutL_C_dimsub"/>
</dbReference>
<feature type="domain" description="J" evidence="18">
    <location>
        <begin position="767"/>
        <end position="846"/>
    </location>
</feature>
<organism evidence="19 20">
    <name type="scientific">Trichonephila clavata</name>
    <name type="common">Joro spider</name>
    <name type="synonym">Nephila clavata</name>
    <dbReference type="NCBI Taxonomy" id="2740835"/>
    <lineage>
        <taxon>Eukaryota</taxon>
        <taxon>Metazoa</taxon>
        <taxon>Ecdysozoa</taxon>
        <taxon>Arthropoda</taxon>
        <taxon>Chelicerata</taxon>
        <taxon>Arachnida</taxon>
        <taxon>Araneae</taxon>
        <taxon>Araneomorphae</taxon>
        <taxon>Entelegynae</taxon>
        <taxon>Araneoidea</taxon>
        <taxon>Nephilidae</taxon>
        <taxon>Trichonephila</taxon>
    </lineage>
</organism>
<dbReference type="NCBIfam" id="TIGR01162">
    <property type="entry name" value="purE"/>
    <property type="match status" value="1"/>
</dbReference>
<dbReference type="AlphaFoldDB" id="A0A8X6GSM9"/>
<dbReference type="InterPro" id="IPR014762">
    <property type="entry name" value="DNA_mismatch_repair_CS"/>
</dbReference>
<dbReference type="EMBL" id="BMAO01006492">
    <property type="protein sequence ID" value="GFR09029.1"/>
    <property type="molecule type" value="Genomic_DNA"/>
</dbReference>
<evidence type="ECO:0000256" key="5">
    <source>
        <dbReference type="ARBA" id="ARBA00012329"/>
    </source>
</evidence>
<dbReference type="InterPro" id="IPR000031">
    <property type="entry name" value="PurE_dom"/>
</dbReference>
<dbReference type="NCBIfam" id="NF000952">
    <property type="entry name" value="PRK00095.2-2"/>
    <property type="match status" value="1"/>
</dbReference>
<dbReference type="InterPro" id="IPR020568">
    <property type="entry name" value="Ribosomal_Su5_D2-typ_SF"/>
</dbReference>
<feature type="repeat" description="ANK" evidence="16">
    <location>
        <begin position="929"/>
        <end position="961"/>
    </location>
</feature>
<evidence type="ECO:0000256" key="16">
    <source>
        <dbReference type="PROSITE-ProRule" id="PRU00023"/>
    </source>
</evidence>
<dbReference type="Gene3D" id="3.40.50.1970">
    <property type="match status" value="1"/>
</dbReference>
<comment type="pathway">
    <text evidence="3">Purine metabolism; IMP biosynthesis via de novo pathway; 5-amino-1-(5-phospho-D-ribosyl)imidazole-4-carboxylate from 5-amino-1-(5-phospho-D-ribosyl)imidazole (carboxylase route): step 1/1.</text>
</comment>
<protein>
    <recommendedName>
        <fullName evidence="5">phosphoribosylaminoimidazole carboxylase</fullName>
        <ecNumber evidence="5">4.1.1.21</ecNumber>
    </recommendedName>
</protein>
<sequence length="1199" mass="134758">MTKIKKDVAVIMGSESDYTTMVHTVDMLKALEVSHDIFIISAHRTPERLFNFAKSAQEEGFKVIIAGAGGAAHLPGMVASLTCLPVIGIPVHSKQLNGLDSLLSIVQMPKGVPVATMSIGENGAYNAAIIAVSILSISNSEIADTKTINRIAAGEVIERPASVVKELVENAIDAGSLEIEIKIESGGRNLIIVTDDGNGVEKNDLELAFMRHATSKLSDNELIEIKHLGFRGEALPSIAAVSRIKLSSKAREANEAWSISYEGGEKMGEPTPYSLSQGTYIEVRDLFFATPNRLKFLKTERAETQSIVDIVNNLAMINYHIGFTLTSGNKKLLKYAKQTSLFHRLCEVEEEFQGNSLEVNEEEDGIKLTGHICKPTVNRGKSTQIYTFVNGRPIKDNLLIGAVRYAYHDFIPSDRYPFAALHLEIPYDQVDVNVHPNKSEVRFQNKKLIYEIVTRGLIKALSRRIGTFPSSDQKTTNTIEGFLKGSLSDSFDKPDVQNEFYERRPSPFENQLIKEFASPNEKAKGLSEQSKSFDYTSIQKSPSQAEAMVLEKKVLEQVDLIESHPLGFARCQVYNTYIIAEVRDKLIIVDQHAAHERLVYECLKQKSSIKRQRLLLPETVEIKNQAGMEMIEIYKDKLFEMGFEIEIKSENKVIVKEIPAILGAIDVKEMLINIVGRLTEIEDTLPVEDKVNKILATIACHGSIRAGRKMRLEEMNELLRQMEKTPYSGQCNHGRPTYIEMKLSDIEKLFERSLRYSSRRFIVDRKEALEILGFSEGDNPSEYEIRKAYRKLALEYHPDKHSGESKDVQKQNEEKFKQLGVAYEFLTKKNIEEVTNLTDENLDEINSPEDLKFYLYTALLKQDIASLKKLFSKFKSSKGGKFGDYVNEMYLKSYSPLSIALSKARDLEDFRLLNLLLTNGANPNIKIFREYTSLHFIGILERSEIVELLLKHGANPDIKNRQSETPLIRASDRGYYETVEILLKYSASLSVQNKYGEVPLHRASSRGHYKIVELLLKRGAGKESECVNNALLAAVEYHEHGYEKEKTVELLLKYGANPNEKNYHMRFIERTPYFTNNGIINCIKTLILSYGSNDKVKRLMAEYGGVDRRYLISQAGLACCCLIVASAALFSIASPWCYVPTAVFALAACFFVKNAIQAGFFAKTKEPSPEFAEVITEKVVNNVGLNAEDNSRESSNALA</sequence>
<dbReference type="GO" id="GO:0044218">
    <property type="term" value="C:other organism cell membrane"/>
    <property type="evidence" value="ECO:0007669"/>
    <property type="project" value="UniProtKB-KW"/>
</dbReference>
<dbReference type="EC" id="4.1.1.21" evidence="5"/>
<dbReference type="Gene3D" id="1.10.287.110">
    <property type="entry name" value="DnaJ domain"/>
    <property type="match status" value="1"/>
</dbReference>
<evidence type="ECO:0000256" key="9">
    <source>
        <dbReference type="ARBA" id="ARBA00022656"/>
    </source>
</evidence>
<dbReference type="PRINTS" id="PR00625">
    <property type="entry name" value="JDOMAIN"/>
</dbReference>
<dbReference type="InterPro" id="IPR037198">
    <property type="entry name" value="MutL_C_sf"/>
</dbReference>
<dbReference type="SMART" id="SM00271">
    <property type="entry name" value="DnaJ"/>
    <property type="match status" value="1"/>
</dbReference>
<comment type="caution">
    <text evidence="19">The sequence shown here is derived from an EMBL/GenBank/DDBJ whole genome shotgun (WGS) entry which is preliminary data.</text>
</comment>
<dbReference type="InterPro" id="IPR020667">
    <property type="entry name" value="DNA_mismatch_repair_MutL"/>
</dbReference>
<keyword evidence="12" id="KW-0227">DNA damage</keyword>
<evidence type="ECO:0000259" key="18">
    <source>
        <dbReference type="PROSITE" id="PS50076"/>
    </source>
</evidence>
<evidence type="ECO:0000313" key="19">
    <source>
        <dbReference type="EMBL" id="GFR09029.1"/>
    </source>
</evidence>
<dbReference type="Gene3D" id="3.30.1540.20">
    <property type="entry name" value="MutL, C-terminal domain, dimerisation subdomain"/>
    <property type="match status" value="1"/>
</dbReference>
<dbReference type="Gene3D" id="1.25.40.20">
    <property type="entry name" value="Ankyrin repeat-containing domain"/>
    <property type="match status" value="1"/>
</dbReference>
<keyword evidence="6" id="KW-0268">Exocytosis</keyword>
<gene>
    <name evidence="19" type="primary">mutL</name>
    <name evidence="19" type="ORF">TNCT_5561</name>
</gene>
<dbReference type="SUPFAM" id="SSF55874">
    <property type="entry name" value="ATPase domain of HSP90 chaperone/DNA topoisomerase II/histidine kinase"/>
    <property type="match status" value="1"/>
</dbReference>
<dbReference type="OrthoDB" id="10254304at2759"/>
<evidence type="ECO:0000256" key="6">
    <source>
        <dbReference type="ARBA" id="ARBA00022483"/>
    </source>
</evidence>
<dbReference type="InterPro" id="IPR042121">
    <property type="entry name" value="MutL_C_regsub"/>
</dbReference>
<keyword evidence="8" id="KW-1052">Target cell membrane</keyword>
<evidence type="ECO:0000256" key="13">
    <source>
        <dbReference type="ARBA" id="ARBA00023028"/>
    </source>
</evidence>
<dbReference type="GO" id="GO:0016887">
    <property type="term" value="F:ATP hydrolysis activity"/>
    <property type="evidence" value="ECO:0007669"/>
    <property type="project" value="InterPro"/>
</dbReference>
<evidence type="ECO:0000256" key="11">
    <source>
        <dbReference type="ARBA" id="ARBA00022755"/>
    </source>
</evidence>
<comment type="similarity">
    <text evidence="4">Belongs to the DNA mismatch repair MutL/HexB family.</text>
</comment>
<dbReference type="SMART" id="SM01340">
    <property type="entry name" value="DNA_mis_repair"/>
    <property type="match status" value="1"/>
</dbReference>
<dbReference type="SMART" id="SM01001">
    <property type="entry name" value="AIRC"/>
    <property type="match status" value="1"/>
</dbReference>
<dbReference type="InterPro" id="IPR002099">
    <property type="entry name" value="MutL/Mlh/PMS"/>
</dbReference>
<dbReference type="Pfam" id="PF01119">
    <property type="entry name" value="DNA_mis_repair"/>
    <property type="match status" value="1"/>
</dbReference>
<dbReference type="NCBIfam" id="TIGR00585">
    <property type="entry name" value="mutl"/>
    <property type="match status" value="1"/>
</dbReference>
<keyword evidence="10" id="KW-0528">Neurotoxin</keyword>
<evidence type="ECO:0000256" key="2">
    <source>
        <dbReference type="ARBA" id="ARBA00004613"/>
    </source>
</evidence>
<keyword evidence="11" id="KW-0658">Purine biosynthesis</keyword>
<dbReference type="SUPFAM" id="SSF118116">
    <property type="entry name" value="DNA mismatch repair protein MutL"/>
    <property type="match status" value="1"/>
</dbReference>
<keyword evidence="7" id="KW-0964">Secreted</keyword>
<dbReference type="PROSITE" id="PS00058">
    <property type="entry name" value="DNA_MISMATCH_REPAIR_1"/>
    <property type="match status" value="1"/>
</dbReference>